<keyword evidence="1" id="KW-0732">Signal</keyword>
<evidence type="ECO:0000313" key="2">
    <source>
        <dbReference type="EMBL" id="MER6614024.1"/>
    </source>
</evidence>
<dbReference type="Proteomes" id="UP001445472">
    <property type="component" value="Unassembled WGS sequence"/>
</dbReference>
<evidence type="ECO:0000313" key="3">
    <source>
        <dbReference type="Proteomes" id="UP001445472"/>
    </source>
</evidence>
<name>A0ABV1UT97_9ACTN</name>
<evidence type="ECO:0000256" key="1">
    <source>
        <dbReference type="SAM" id="SignalP"/>
    </source>
</evidence>
<feature type="signal peptide" evidence="1">
    <location>
        <begin position="1"/>
        <end position="26"/>
    </location>
</feature>
<keyword evidence="3" id="KW-1185">Reference proteome</keyword>
<accession>A0ABV1UT97</accession>
<feature type="chain" id="PRO_5045257728" evidence="1">
    <location>
        <begin position="27"/>
        <end position="161"/>
    </location>
</feature>
<dbReference type="EMBL" id="JBEPBX010000008">
    <property type="protein sequence ID" value="MER6614024.1"/>
    <property type="molecule type" value="Genomic_DNA"/>
</dbReference>
<proteinExistence type="predicted"/>
<gene>
    <name evidence="2" type="ORF">ABT276_11690</name>
</gene>
<dbReference type="RefSeq" id="WP_100110139.1">
    <property type="nucleotide sequence ID" value="NZ_JBEPBX010000008.1"/>
</dbReference>
<sequence>MFIARAGLKVALVIGALALSAPAASAAEGEGDISISPRNASPGSTVTVSTTACGKETYGKGESEAGGQFHLFEGDKGELVGEFKIPEDGGSGSDTVTLKCPPRTKVTGTYEIADRPSGSVDAGFGAADGKAAQLAVGGVLLTGAAVGSVVRMRRRAGSVRI</sequence>
<organism evidence="2 3">
    <name type="scientific">Streptomyces xantholiticus</name>
    <dbReference type="NCBI Taxonomy" id="68285"/>
    <lineage>
        <taxon>Bacteria</taxon>
        <taxon>Bacillati</taxon>
        <taxon>Actinomycetota</taxon>
        <taxon>Actinomycetes</taxon>
        <taxon>Kitasatosporales</taxon>
        <taxon>Streptomycetaceae</taxon>
        <taxon>Streptomyces</taxon>
    </lineage>
</organism>
<reference evidence="2 3" key="1">
    <citation type="submission" date="2024-06" db="EMBL/GenBank/DDBJ databases">
        <title>The Natural Products Discovery Center: Release of the First 8490 Sequenced Strains for Exploring Actinobacteria Biosynthetic Diversity.</title>
        <authorList>
            <person name="Kalkreuter E."/>
            <person name="Kautsar S.A."/>
            <person name="Yang D."/>
            <person name="Bader C.D."/>
            <person name="Teijaro C.N."/>
            <person name="Fluegel L."/>
            <person name="Davis C.M."/>
            <person name="Simpson J.R."/>
            <person name="Lauterbach L."/>
            <person name="Steele A.D."/>
            <person name="Gui C."/>
            <person name="Meng S."/>
            <person name="Li G."/>
            <person name="Viehrig K."/>
            <person name="Ye F."/>
            <person name="Su P."/>
            <person name="Kiefer A.F."/>
            <person name="Nichols A."/>
            <person name="Cepeda A.J."/>
            <person name="Yan W."/>
            <person name="Fan B."/>
            <person name="Jiang Y."/>
            <person name="Adhikari A."/>
            <person name="Zheng C.-J."/>
            <person name="Schuster L."/>
            <person name="Cowan T.M."/>
            <person name="Smanski M.J."/>
            <person name="Chevrette M.G."/>
            <person name="De Carvalho L.P.S."/>
            <person name="Shen B."/>
        </authorList>
    </citation>
    <scope>NUCLEOTIDE SEQUENCE [LARGE SCALE GENOMIC DNA]</scope>
    <source>
        <strain evidence="2 3">NPDC000837</strain>
    </source>
</reference>
<comment type="caution">
    <text evidence="2">The sequence shown here is derived from an EMBL/GenBank/DDBJ whole genome shotgun (WGS) entry which is preliminary data.</text>
</comment>
<protein>
    <submittedName>
        <fullName evidence="2">Sortase</fullName>
    </submittedName>
</protein>